<sequence length="150" mass="16804">MLYGDLEMRDVRNPDALWIFLITSLTHTFCVPAWPSAQTRAYLIPRVLVRVDNLRSLTLPSFDLHILRHDSAFGLRHIAVGNTCLSGQTEAELLTWLDGQTNVMSLQFPFLLDDNDDASPPTPLPATPTRTRLLSADSGHLHAYRSHSTP</sequence>
<accession>A0AA39IX24</accession>
<dbReference type="EMBL" id="JAUEPT010000101">
    <property type="protein sequence ID" value="KAK0432067.1"/>
    <property type="molecule type" value="Genomic_DNA"/>
</dbReference>
<evidence type="ECO:0000313" key="2">
    <source>
        <dbReference type="Proteomes" id="UP001175226"/>
    </source>
</evidence>
<dbReference type="Proteomes" id="UP001175226">
    <property type="component" value="Unassembled WGS sequence"/>
</dbReference>
<comment type="caution">
    <text evidence="1">The sequence shown here is derived from an EMBL/GenBank/DDBJ whole genome shotgun (WGS) entry which is preliminary data.</text>
</comment>
<organism evidence="1 2">
    <name type="scientific">Armillaria borealis</name>
    <dbReference type="NCBI Taxonomy" id="47425"/>
    <lineage>
        <taxon>Eukaryota</taxon>
        <taxon>Fungi</taxon>
        <taxon>Dikarya</taxon>
        <taxon>Basidiomycota</taxon>
        <taxon>Agaricomycotina</taxon>
        <taxon>Agaricomycetes</taxon>
        <taxon>Agaricomycetidae</taxon>
        <taxon>Agaricales</taxon>
        <taxon>Marasmiineae</taxon>
        <taxon>Physalacriaceae</taxon>
        <taxon>Armillaria</taxon>
    </lineage>
</organism>
<reference evidence="1" key="1">
    <citation type="submission" date="2023-06" db="EMBL/GenBank/DDBJ databases">
        <authorList>
            <consortium name="Lawrence Berkeley National Laboratory"/>
            <person name="Ahrendt S."/>
            <person name="Sahu N."/>
            <person name="Indic B."/>
            <person name="Wong-Bajracharya J."/>
            <person name="Merenyi Z."/>
            <person name="Ke H.-M."/>
            <person name="Monk M."/>
            <person name="Kocsube S."/>
            <person name="Drula E."/>
            <person name="Lipzen A."/>
            <person name="Balint B."/>
            <person name="Henrissat B."/>
            <person name="Andreopoulos B."/>
            <person name="Martin F.M."/>
            <person name="Harder C.B."/>
            <person name="Rigling D."/>
            <person name="Ford K.L."/>
            <person name="Foster G.D."/>
            <person name="Pangilinan J."/>
            <person name="Papanicolaou A."/>
            <person name="Barry K."/>
            <person name="LaButti K."/>
            <person name="Viragh M."/>
            <person name="Koriabine M."/>
            <person name="Yan M."/>
            <person name="Riley R."/>
            <person name="Champramary S."/>
            <person name="Plett K.L."/>
            <person name="Tsai I.J."/>
            <person name="Slot J."/>
            <person name="Sipos G."/>
            <person name="Plett J."/>
            <person name="Nagy L.G."/>
            <person name="Grigoriev I.V."/>
        </authorList>
    </citation>
    <scope>NUCLEOTIDE SEQUENCE</scope>
    <source>
        <strain evidence="1">FPL87.14</strain>
    </source>
</reference>
<dbReference type="AlphaFoldDB" id="A0AA39IX24"/>
<protein>
    <submittedName>
        <fullName evidence="1">Uncharacterized protein</fullName>
    </submittedName>
</protein>
<name>A0AA39IX24_9AGAR</name>
<proteinExistence type="predicted"/>
<evidence type="ECO:0000313" key="1">
    <source>
        <dbReference type="EMBL" id="KAK0432067.1"/>
    </source>
</evidence>
<gene>
    <name evidence="1" type="ORF">EV421DRAFT_1911258</name>
</gene>
<keyword evidence="2" id="KW-1185">Reference proteome</keyword>